<dbReference type="GO" id="GO:0009313">
    <property type="term" value="P:oligosaccharide catabolic process"/>
    <property type="evidence" value="ECO:0007669"/>
    <property type="project" value="TreeGrafter"/>
</dbReference>
<dbReference type="CDD" id="cd15482">
    <property type="entry name" value="Sialidase_non-viral"/>
    <property type="match status" value="1"/>
</dbReference>
<evidence type="ECO:0000259" key="2">
    <source>
        <dbReference type="Pfam" id="PF13088"/>
    </source>
</evidence>
<comment type="similarity">
    <text evidence="1">Belongs to the glycosyl hydrolase 33 family.</text>
</comment>
<protein>
    <recommendedName>
        <fullName evidence="2">Sialidase domain-containing protein</fullName>
    </recommendedName>
</protein>
<dbReference type="InterPro" id="IPR036278">
    <property type="entry name" value="Sialidase_sf"/>
</dbReference>
<evidence type="ECO:0000256" key="1">
    <source>
        <dbReference type="ARBA" id="ARBA00009348"/>
    </source>
</evidence>
<dbReference type="GO" id="GO:0004308">
    <property type="term" value="F:exo-alpha-sialidase activity"/>
    <property type="evidence" value="ECO:0007669"/>
    <property type="project" value="InterPro"/>
</dbReference>
<dbReference type="InterPro" id="IPR011040">
    <property type="entry name" value="Sialidase"/>
</dbReference>
<dbReference type="GO" id="GO:0016020">
    <property type="term" value="C:membrane"/>
    <property type="evidence" value="ECO:0007669"/>
    <property type="project" value="TreeGrafter"/>
</dbReference>
<sequence length="366" mass="40465">MGRLERDGRVIVAEGGSCPSLERLRNGDLLVAYRDDTHSKTCVSVTRSTDCGRTWRKEHTFAYGASAERTDEQFYGHHGMAQLADGTILLPYNVYGTSYSGVYNRTVCVRKSVDQGHTWSEPIVVIPGPGPAAGWAAAVSYGKIRTLHDGTVILPIIGRREGDRFGRHGFLTSSDGGETWERYVTAACDRYSGDEADFLQLPGGRILCVNRDPSNTHGHGVGPLFCNWSDDNGATWSSHEMVGWSDPRYGHSPALFLTRTGTVICGYRHVAEMDHLHIGSVAFCYVKEDGLDWSGETHIWGGPMYLSFLMQFHAMGQGYPSFAYADDERILVVHHNQPPPAVGERDIEGVFYVEQDEEAAWRGDVA</sequence>
<organism evidence="3 4">
    <name type="scientific">Geodia barretti</name>
    <name type="common">Barrett's horny sponge</name>
    <dbReference type="NCBI Taxonomy" id="519541"/>
    <lineage>
        <taxon>Eukaryota</taxon>
        <taxon>Metazoa</taxon>
        <taxon>Porifera</taxon>
        <taxon>Demospongiae</taxon>
        <taxon>Heteroscleromorpha</taxon>
        <taxon>Tetractinellida</taxon>
        <taxon>Astrophorina</taxon>
        <taxon>Geodiidae</taxon>
        <taxon>Geodia</taxon>
    </lineage>
</organism>
<dbReference type="Pfam" id="PF13088">
    <property type="entry name" value="BNR_2"/>
    <property type="match status" value="1"/>
</dbReference>
<gene>
    <name evidence="3" type="ORF">GBAR_LOCUS23767</name>
</gene>
<reference evidence="3" key="1">
    <citation type="submission" date="2023-03" db="EMBL/GenBank/DDBJ databases">
        <authorList>
            <person name="Steffen K."/>
            <person name="Cardenas P."/>
        </authorList>
    </citation>
    <scope>NUCLEOTIDE SEQUENCE</scope>
</reference>
<dbReference type="Proteomes" id="UP001174909">
    <property type="component" value="Unassembled WGS sequence"/>
</dbReference>
<evidence type="ECO:0000313" key="4">
    <source>
        <dbReference type="Proteomes" id="UP001174909"/>
    </source>
</evidence>
<name>A0AA35T7V3_GEOBA</name>
<comment type="caution">
    <text evidence="3">The sequence shown here is derived from an EMBL/GenBank/DDBJ whole genome shotgun (WGS) entry which is preliminary data.</text>
</comment>
<dbReference type="InterPro" id="IPR026856">
    <property type="entry name" value="Sialidase_fam"/>
</dbReference>
<dbReference type="Gene3D" id="2.120.10.10">
    <property type="match status" value="1"/>
</dbReference>
<feature type="domain" description="Sialidase" evidence="2">
    <location>
        <begin position="83"/>
        <end position="327"/>
    </location>
</feature>
<dbReference type="AlphaFoldDB" id="A0AA35T7V3"/>
<proteinExistence type="inferred from homology"/>
<dbReference type="GO" id="GO:0006689">
    <property type="term" value="P:ganglioside catabolic process"/>
    <property type="evidence" value="ECO:0007669"/>
    <property type="project" value="TreeGrafter"/>
</dbReference>
<dbReference type="PANTHER" id="PTHR10628:SF30">
    <property type="entry name" value="EXO-ALPHA-SIALIDASE"/>
    <property type="match status" value="1"/>
</dbReference>
<evidence type="ECO:0000313" key="3">
    <source>
        <dbReference type="EMBL" id="CAI8042859.1"/>
    </source>
</evidence>
<dbReference type="PANTHER" id="PTHR10628">
    <property type="entry name" value="SIALIDASE"/>
    <property type="match status" value="1"/>
</dbReference>
<dbReference type="EMBL" id="CASHTH010003286">
    <property type="protein sequence ID" value="CAI8042859.1"/>
    <property type="molecule type" value="Genomic_DNA"/>
</dbReference>
<keyword evidence="4" id="KW-1185">Reference proteome</keyword>
<dbReference type="SUPFAM" id="SSF50939">
    <property type="entry name" value="Sialidases"/>
    <property type="match status" value="1"/>
</dbReference>
<accession>A0AA35T7V3</accession>
<dbReference type="GO" id="GO:0005737">
    <property type="term" value="C:cytoplasm"/>
    <property type="evidence" value="ECO:0007669"/>
    <property type="project" value="TreeGrafter"/>
</dbReference>